<dbReference type="PANTHER" id="PTHR10811">
    <property type="entry name" value="FRINGE-RELATED"/>
    <property type="match status" value="1"/>
</dbReference>
<keyword evidence="3" id="KW-1185">Reference proteome</keyword>
<keyword evidence="1" id="KW-0812">Transmembrane</keyword>
<keyword evidence="1" id="KW-0472">Membrane</keyword>
<dbReference type="Proteomes" id="UP000231279">
    <property type="component" value="Unassembled WGS sequence"/>
</dbReference>
<feature type="transmembrane region" description="Helical" evidence="1">
    <location>
        <begin position="35"/>
        <end position="52"/>
    </location>
</feature>
<gene>
    <name evidence="2" type="ORF">CDL12_27955</name>
</gene>
<evidence type="ECO:0000313" key="2">
    <source>
        <dbReference type="EMBL" id="PIM99550.1"/>
    </source>
</evidence>
<evidence type="ECO:0000256" key="1">
    <source>
        <dbReference type="SAM" id="Phobius"/>
    </source>
</evidence>
<dbReference type="AlphaFoldDB" id="A0A2G9G2M9"/>
<organism evidence="2 3">
    <name type="scientific">Handroanthus impetiginosus</name>
    <dbReference type="NCBI Taxonomy" id="429701"/>
    <lineage>
        <taxon>Eukaryota</taxon>
        <taxon>Viridiplantae</taxon>
        <taxon>Streptophyta</taxon>
        <taxon>Embryophyta</taxon>
        <taxon>Tracheophyta</taxon>
        <taxon>Spermatophyta</taxon>
        <taxon>Magnoliopsida</taxon>
        <taxon>eudicotyledons</taxon>
        <taxon>Gunneridae</taxon>
        <taxon>Pentapetalae</taxon>
        <taxon>asterids</taxon>
        <taxon>lamiids</taxon>
        <taxon>Lamiales</taxon>
        <taxon>Bignoniaceae</taxon>
        <taxon>Crescentiina</taxon>
        <taxon>Tabebuia alliance</taxon>
        <taxon>Handroanthus</taxon>
    </lineage>
</organism>
<keyword evidence="1" id="KW-1133">Transmembrane helix</keyword>
<protein>
    <submittedName>
        <fullName evidence="2">Uncharacterized protein</fullName>
    </submittedName>
</protein>
<dbReference type="STRING" id="429701.A0A2G9G2M9"/>
<reference evidence="3" key="1">
    <citation type="journal article" date="2018" name="Gigascience">
        <title>Genome assembly of the Pink Ipe (Handroanthus impetiginosus, Bignoniaceae), a highly valued, ecologically keystone Neotropical timber forest tree.</title>
        <authorList>
            <person name="Silva-Junior O.B."/>
            <person name="Grattapaglia D."/>
            <person name="Novaes E."/>
            <person name="Collevatti R.G."/>
        </authorList>
    </citation>
    <scope>NUCLEOTIDE SEQUENCE [LARGE SCALE GENOMIC DNA]</scope>
    <source>
        <strain evidence="3">cv. UFG-1</strain>
    </source>
</reference>
<dbReference type="EMBL" id="NKXS01007528">
    <property type="protein sequence ID" value="PIM99550.1"/>
    <property type="molecule type" value="Genomic_DNA"/>
</dbReference>
<sequence>MSATRDNSGQDPFKALKPVAMEKSGSVLRRSMKPAFAIILTFSIFLALYSAFQSTTRPAFFRLPYVPNPSVYMRELESDTSPTNISHIAFGIGGSILTWENRVQYSDLWWKPNITRGFVFLEKNPDPKILSKIQHRVSSDWKKFRRTAGSESAVRIARVAVDLFRVGLPNVRWFVMGDDDTVFFTDNLVTVLAKYDNRRMV</sequence>
<dbReference type="OrthoDB" id="1722716at2759"/>
<proteinExistence type="predicted"/>
<evidence type="ECO:0000313" key="3">
    <source>
        <dbReference type="Proteomes" id="UP000231279"/>
    </source>
</evidence>
<dbReference type="Gene3D" id="3.90.550.50">
    <property type="match status" value="1"/>
</dbReference>
<accession>A0A2G9G2M9</accession>
<name>A0A2G9G2M9_9LAMI</name>
<comment type="caution">
    <text evidence="2">The sequence shown here is derived from an EMBL/GenBank/DDBJ whole genome shotgun (WGS) entry which is preliminary data.</text>
</comment>